<sequence length="124" mass="14575">MPDEQTQRPRPEPPSEWQNVYGFLEEVRHRPGMWLRDGSLRDLEMILIGYRVALDVHGVEERFDFWPSGPFSAWLARYGRWSALGWAAEIERQVEPGTTPLESFFAFLDEYRAEQREDNDSTAK</sequence>
<proteinExistence type="predicted"/>
<gene>
    <name evidence="1" type="ORF">F4562_005295</name>
</gene>
<dbReference type="EMBL" id="JACHMP010000001">
    <property type="protein sequence ID" value="MBB5822233.1"/>
    <property type="molecule type" value="Genomic_DNA"/>
</dbReference>
<reference evidence="1 2" key="1">
    <citation type="submission" date="2020-08" db="EMBL/GenBank/DDBJ databases">
        <title>Sequencing the genomes of 1000 actinobacteria strains.</title>
        <authorList>
            <person name="Klenk H.-P."/>
        </authorList>
    </citation>
    <scope>NUCLEOTIDE SEQUENCE [LARGE SCALE GENOMIC DNA]</scope>
    <source>
        <strain evidence="1 2">DSM 46887</strain>
    </source>
</reference>
<dbReference type="Proteomes" id="UP000540685">
    <property type="component" value="Unassembled WGS sequence"/>
</dbReference>
<organism evidence="1 2">
    <name type="scientific">Streptosporangium becharense</name>
    <dbReference type="NCBI Taxonomy" id="1816182"/>
    <lineage>
        <taxon>Bacteria</taxon>
        <taxon>Bacillati</taxon>
        <taxon>Actinomycetota</taxon>
        <taxon>Actinomycetes</taxon>
        <taxon>Streptosporangiales</taxon>
        <taxon>Streptosporangiaceae</taxon>
        <taxon>Streptosporangium</taxon>
    </lineage>
</organism>
<comment type="caution">
    <text evidence="1">The sequence shown here is derived from an EMBL/GenBank/DDBJ whole genome shotgun (WGS) entry which is preliminary data.</text>
</comment>
<name>A0A7W9ILB9_9ACTN</name>
<evidence type="ECO:0000313" key="2">
    <source>
        <dbReference type="Proteomes" id="UP000540685"/>
    </source>
</evidence>
<dbReference type="AlphaFoldDB" id="A0A7W9ILB9"/>
<protein>
    <submittedName>
        <fullName evidence="1">Uncharacterized protein</fullName>
    </submittedName>
</protein>
<dbReference type="RefSeq" id="WP_221207451.1">
    <property type="nucleotide sequence ID" value="NZ_JACHMP010000001.1"/>
</dbReference>
<accession>A0A7W9ILB9</accession>
<keyword evidence="2" id="KW-1185">Reference proteome</keyword>
<evidence type="ECO:0000313" key="1">
    <source>
        <dbReference type="EMBL" id="MBB5822233.1"/>
    </source>
</evidence>